<evidence type="ECO:0000313" key="3">
    <source>
        <dbReference type="Proteomes" id="UP000767446"/>
    </source>
</evidence>
<feature type="domain" description="N-acetyltransferase" evidence="1">
    <location>
        <begin position="2"/>
        <end position="154"/>
    </location>
</feature>
<comment type="caution">
    <text evidence="2">The sequence shown here is derived from an EMBL/GenBank/DDBJ whole genome shotgun (WGS) entry which is preliminary data.</text>
</comment>
<dbReference type="InterPro" id="IPR016181">
    <property type="entry name" value="Acyl_CoA_acyltransferase"/>
</dbReference>
<dbReference type="GO" id="GO:0016747">
    <property type="term" value="F:acyltransferase activity, transferring groups other than amino-acyl groups"/>
    <property type="evidence" value="ECO:0007669"/>
    <property type="project" value="InterPro"/>
</dbReference>
<organism evidence="2 3">
    <name type="scientific">Gomphosphaeria aponina SAG 52.96 = DSM 107014</name>
    <dbReference type="NCBI Taxonomy" id="1521640"/>
    <lineage>
        <taxon>Bacteria</taxon>
        <taxon>Bacillati</taxon>
        <taxon>Cyanobacteriota</taxon>
        <taxon>Cyanophyceae</taxon>
        <taxon>Oscillatoriophycideae</taxon>
        <taxon>Chroococcales</taxon>
        <taxon>Gomphosphaeriaceae</taxon>
        <taxon>Gomphosphaeria</taxon>
    </lineage>
</organism>
<protein>
    <submittedName>
        <fullName evidence="2">N-acetyltransferase</fullName>
    </submittedName>
</protein>
<accession>A0A941GTB5</accession>
<dbReference type="CDD" id="cd04301">
    <property type="entry name" value="NAT_SF"/>
    <property type="match status" value="1"/>
</dbReference>
<dbReference type="Gene3D" id="3.40.630.30">
    <property type="match status" value="1"/>
</dbReference>
<evidence type="ECO:0000313" key="2">
    <source>
        <dbReference type="EMBL" id="MBR8829115.1"/>
    </source>
</evidence>
<dbReference type="SUPFAM" id="SSF55729">
    <property type="entry name" value="Acyl-CoA N-acyltransferases (Nat)"/>
    <property type="match status" value="1"/>
</dbReference>
<dbReference type="PROSITE" id="PS51186">
    <property type="entry name" value="GNAT"/>
    <property type="match status" value="1"/>
</dbReference>
<dbReference type="Pfam" id="PF00583">
    <property type="entry name" value="Acetyltransf_1"/>
    <property type="match status" value="1"/>
</dbReference>
<proteinExistence type="predicted"/>
<dbReference type="EMBL" id="JADQBC010000109">
    <property type="protein sequence ID" value="MBR8829115.1"/>
    <property type="molecule type" value="Genomic_DNA"/>
</dbReference>
<reference evidence="2" key="1">
    <citation type="submission" date="2021-02" db="EMBL/GenBank/DDBJ databases">
        <title>Metagenome analyses of Stigonema ocellatum DSM 106950, Chlorogloea purpurea SAG 13.99 and Gomphosphaeria aponina DSM 107014.</title>
        <authorList>
            <person name="Marter P."/>
            <person name="Huang S."/>
        </authorList>
    </citation>
    <scope>NUCLEOTIDE SEQUENCE</scope>
    <source>
        <strain evidence="2">JP213</strain>
    </source>
</reference>
<dbReference type="Proteomes" id="UP000767446">
    <property type="component" value="Unassembled WGS sequence"/>
</dbReference>
<name>A0A941GTB5_9CHRO</name>
<dbReference type="AlphaFoldDB" id="A0A941GTB5"/>
<evidence type="ECO:0000259" key="1">
    <source>
        <dbReference type="PROSITE" id="PS51186"/>
    </source>
</evidence>
<gene>
    <name evidence="2" type="ORF">DSM107014_14665</name>
</gene>
<sequence>MLIIKETLPTDLEKILAVETLAFNRCDEADLVKKLLHDQTAKPFLSLLAMRENEAIGHLLFTKAYLENSKDLVSIALLAPLAVIPNYQKQGVGSLLVKEGLKRLHQQNFNLVFVLGYPEYYQRFGFQSAQKLGFFSPFPIPPQHSDAWMVLALTKNILGLVSGTVKCANSLNQPEYWRE</sequence>
<dbReference type="InterPro" id="IPR000182">
    <property type="entry name" value="GNAT_dom"/>
</dbReference>